<sequence>MKGIVHDMGVWLEWLPNTYVTWSTVIPRRSWGMECDPHKMNHAHIGVNQEDPHELLKVGGSVIGHQNINADKPDLYRSDGVHLSNSGLGLFLANMCEGLQE</sequence>
<dbReference type="Proteomes" id="UP001142489">
    <property type="component" value="Unassembled WGS sequence"/>
</dbReference>
<protein>
    <submittedName>
        <fullName evidence="1">Uncharacterized protein</fullName>
    </submittedName>
</protein>
<keyword evidence="2" id="KW-1185">Reference proteome</keyword>
<dbReference type="AlphaFoldDB" id="A0A9Q0XMT2"/>
<evidence type="ECO:0000313" key="2">
    <source>
        <dbReference type="Proteomes" id="UP001142489"/>
    </source>
</evidence>
<comment type="caution">
    <text evidence="1">The sequence shown here is derived from an EMBL/GenBank/DDBJ whole genome shotgun (WGS) entry which is preliminary data.</text>
</comment>
<accession>A0A9Q0XMT2</accession>
<name>A0A9Q0XMT2_9SAUR</name>
<evidence type="ECO:0000313" key="1">
    <source>
        <dbReference type="EMBL" id="KAJ7319993.1"/>
    </source>
</evidence>
<proteinExistence type="predicted"/>
<gene>
    <name evidence="1" type="ORF">JRQ81_019504</name>
</gene>
<dbReference type="EMBL" id="JAPFRF010000010">
    <property type="protein sequence ID" value="KAJ7319993.1"/>
    <property type="molecule type" value="Genomic_DNA"/>
</dbReference>
<feature type="non-terminal residue" evidence="1">
    <location>
        <position position="101"/>
    </location>
</feature>
<organism evidence="1 2">
    <name type="scientific">Phrynocephalus forsythii</name>
    <dbReference type="NCBI Taxonomy" id="171643"/>
    <lineage>
        <taxon>Eukaryota</taxon>
        <taxon>Metazoa</taxon>
        <taxon>Chordata</taxon>
        <taxon>Craniata</taxon>
        <taxon>Vertebrata</taxon>
        <taxon>Euteleostomi</taxon>
        <taxon>Lepidosauria</taxon>
        <taxon>Squamata</taxon>
        <taxon>Bifurcata</taxon>
        <taxon>Unidentata</taxon>
        <taxon>Episquamata</taxon>
        <taxon>Toxicofera</taxon>
        <taxon>Iguania</taxon>
        <taxon>Acrodonta</taxon>
        <taxon>Agamidae</taxon>
        <taxon>Agaminae</taxon>
        <taxon>Phrynocephalus</taxon>
    </lineage>
</organism>
<dbReference type="OrthoDB" id="9909727at2759"/>
<reference evidence="1" key="1">
    <citation type="journal article" date="2023" name="DNA Res.">
        <title>Chromosome-level genome assembly of Phrynocephalus forsythii using third-generation DNA sequencing and Hi-C analysis.</title>
        <authorList>
            <person name="Qi Y."/>
            <person name="Zhao W."/>
            <person name="Zhao Y."/>
            <person name="Niu C."/>
            <person name="Cao S."/>
            <person name="Zhang Y."/>
        </authorList>
    </citation>
    <scope>NUCLEOTIDE SEQUENCE</scope>
    <source>
        <tissue evidence="1">Muscle</tissue>
    </source>
</reference>